<protein>
    <submittedName>
        <fullName evidence="6">LacI family transcriptional regulator</fullName>
    </submittedName>
</protein>
<reference evidence="6 7" key="1">
    <citation type="submission" date="2016-02" db="EMBL/GenBank/DDBJ databases">
        <title>Complete genome of Sinomonas atrocyanea KCTC 3377.</title>
        <authorList>
            <person name="Kim K.M."/>
        </authorList>
    </citation>
    <scope>NUCLEOTIDE SEQUENCE [LARGE SCALE GENOMIC DNA]</scope>
    <source>
        <strain evidence="6 7">KCTC 3377</strain>
    </source>
</reference>
<gene>
    <name evidence="6" type="ORF">SA2016_2855</name>
</gene>
<keyword evidence="3" id="KW-0238">DNA-binding</keyword>
<evidence type="ECO:0000313" key="6">
    <source>
        <dbReference type="EMBL" id="AMM33520.1"/>
    </source>
</evidence>
<dbReference type="PROSITE" id="PS50932">
    <property type="entry name" value="HTH_LACI_2"/>
    <property type="match status" value="1"/>
</dbReference>
<evidence type="ECO:0000256" key="3">
    <source>
        <dbReference type="ARBA" id="ARBA00023125"/>
    </source>
</evidence>
<dbReference type="InterPro" id="IPR010982">
    <property type="entry name" value="Lambda_DNA-bd_dom_sf"/>
</dbReference>
<dbReference type="CDD" id="cd06288">
    <property type="entry name" value="PBP1_sucrose_transcription_regulator"/>
    <property type="match status" value="1"/>
</dbReference>
<dbReference type="Proteomes" id="UP000070134">
    <property type="component" value="Chromosome"/>
</dbReference>
<dbReference type="GO" id="GO:0000976">
    <property type="term" value="F:transcription cis-regulatory region binding"/>
    <property type="evidence" value="ECO:0007669"/>
    <property type="project" value="TreeGrafter"/>
</dbReference>
<dbReference type="InterPro" id="IPR028082">
    <property type="entry name" value="Peripla_BP_I"/>
</dbReference>
<dbReference type="SMART" id="SM00354">
    <property type="entry name" value="HTH_LACI"/>
    <property type="match status" value="1"/>
</dbReference>
<dbReference type="KEGG" id="satk:SA2016_2855"/>
<evidence type="ECO:0000256" key="1">
    <source>
        <dbReference type="ARBA" id="ARBA00022491"/>
    </source>
</evidence>
<dbReference type="Gene3D" id="1.10.260.40">
    <property type="entry name" value="lambda repressor-like DNA-binding domains"/>
    <property type="match status" value="1"/>
</dbReference>
<keyword evidence="1" id="KW-0678">Repressor</keyword>
<dbReference type="STRING" id="37927.SA2016_2855"/>
<keyword evidence="4" id="KW-0804">Transcription</keyword>
<dbReference type="OrthoDB" id="9798934at2"/>
<dbReference type="CDD" id="cd01392">
    <property type="entry name" value="HTH_LacI"/>
    <property type="match status" value="1"/>
</dbReference>
<evidence type="ECO:0000259" key="5">
    <source>
        <dbReference type="PROSITE" id="PS50932"/>
    </source>
</evidence>
<dbReference type="EMBL" id="CP014518">
    <property type="protein sequence ID" value="AMM33520.1"/>
    <property type="molecule type" value="Genomic_DNA"/>
</dbReference>
<dbReference type="InterPro" id="IPR000843">
    <property type="entry name" value="HTH_LacI"/>
</dbReference>
<name>A0A127A244_9MICC</name>
<feature type="domain" description="HTH lacI-type" evidence="5">
    <location>
        <begin position="4"/>
        <end position="60"/>
    </location>
</feature>
<dbReference type="RefSeq" id="WP_066499216.1">
    <property type="nucleotide sequence ID" value="NZ_BJMO01000005.1"/>
</dbReference>
<dbReference type="PANTHER" id="PTHR30146:SF148">
    <property type="entry name" value="HTH-TYPE TRANSCRIPTIONAL REPRESSOR PURR-RELATED"/>
    <property type="match status" value="1"/>
</dbReference>
<evidence type="ECO:0000256" key="4">
    <source>
        <dbReference type="ARBA" id="ARBA00023163"/>
    </source>
</evidence>
<evidence type="ECO:0000256" key="2">
    <source>
        <dbReference type="ARBA" id="ARBA00023015"/>
    </source>
</evidence>
<dbReference type="GO" id="GO:0003700">
    <property type="term" value="F:DNA-binding transcription factor activity"/>
    <property type="evidence" value="ECO:0007669"/>
    <property type="project" value="TreeGrafter"/>
</dbReference>
<dbReference type="Pfam" id="PF00532">
    <property type="entry name" value="Peripla_BP_1"/>
    <property type="match status" value="1"/>
</dbReference>
<dbReference type="PANTHER" id="PTHR30146">
    <property type="entry name" value="LACI-RELATED TRANSCRIPTIONAL REPRESSOR"/>
    <property type="match status" value="1"/>
</dbReference>
<dbReference type="AlphaFoldDB" id="A0A127A244"/>
<organism evidence="6 7">
    <name type="scientific">Sinomonas atrocyanea</name>
    <dbReference type="NCBI Taxonomy" id="37927"/>
    <lineage>
        <taxon>Bacteria</taxon>
        <taxon>Bacillati</taxon>
        <taxon>Actinomycetota</taxon>
        <taxon>Actinomycetes</taxon>
        <taxon>Micrococcales</taxon>
        <taxon>Micrococcaceae</taxon>
        <taxon>Sinomonas</taxon>
    </lineage>
</organism>
<proteinExistence type="predicted"/>
<dbReference type="Gene3D" id="3.40.50.2300">
    <property type="match status" value="2"/>
</dbReference>
<dbReference type="Pfam" id="PF00356">
    <property type="entry name" value="LacI"/>
    <property type="match status" value="1"/>
</dbReference>
<accession>A0A127A244</accession>
<dbReference type="PATRIC" id="fig|37927.3.peg.2931"/>
<dbReference type="SUPFAM" id="SSF47413">
    <property type="entry name" value="lambda repressor-like DNA-binding domains"/>
    <property type="match status" value="1"/>
</dbReference>
<dbReference type="SUPFAM" id="SSF53822">
    <property type="entry name" value="Periplasmic binding protein-like I"/>
    <property type="match status" value="1"/>
</dbReference>
<keyword evidence="2" id="KW-0805">Transcription regulation</keyword>
<evidence type="ECO:0000313" key="7">
    <source>
        <dbReference type="Proteomes" id="UP000070134"/>
    </source>
</evidence>
<keyword evidence="7" id="KW-1185">Reference proteome</keyword>
<sequence>MAKVGIRDVSRAAGVSVTTVSHALSETHQSRVNPETREHVQQVAARLGYAPNRIAVALRNQRSQLLGFVSDEIASTPFAGELVLGAQDAAYERGWLLMLVDSGRNPELEEKQVNTLLQHQVDGIVIAKMYHQEASVPAAVAGIPAVLLDAFDPEGTLSSVVPDEVGAASTAVQELIDAGHRRIGFINNSDDIPAAFGRLEGYRAALAAAGIGFDPDLVTRQAPEVPGGRAGAEKLLGLAEPPTALFCFHDRQAFGAYEVAARLGLRIPDDLSVVSIDNFEIIADGLWPGLTSVALPHYEMGRWAVTRLLDEIEHPEEAGEPVHLDFECPIVRRGSVAPPHSSSPGPEASS</sequence>
<dbReference type="InterPro" id="IPR001761">
    <property type="entry name" value="Peripla_BP/Lac1_sug-bd_dom"/>
</dbReference>